<feature type="binding site" evidence="9">
    <location>
        <position position="42"/>
    </location>
    <ligand>
        <name>iminosuccinate</name>
        <dbReference type="ChEBI" id="CHEBI:77875"/>
    </ligand>
</feature>
<dbReference type="GO" id="GO:0046872">
    <property type="term" value="F:metal ion binding"/>
    <property type="evidence" value="ECO:0007669"/>
    <property type="project" value="UniProtKB-KW"/>
</dbReference>
<evidence type="ECO:0000256" key="8">
    <source>
        <dbReference type="ARBA" id="ARBA00023014"/>
    </source>
</evidence>
<dbReference type="EMBL" id="PHEX01000011">
    <property type="protein sequence ID" value="PKQ28592.1"/>
    <property type="molecule type" value="Genomic_DNA"/>
</dbReference>
<dbReference type="InterPro" id="IPR036094">
    <property type="entry name" value="NadA_sf"/>
</dbReference>
<evidence type="ECO:0000256" key="4">
    <source>
        <dbReference type="ARBA" id="ARBA00022642"/>
    </source>
</evidence>
<feature type="binding site" evidence="9">
    <location>
        <position position="189"/>
    </location>
    <ligand>
        <name>[4Fe-4S] cluster</name>
        <dbReference type="ChEBI" id="CHEBI:49883"/>
    </ligand>
</feature>
<evidence type="ECO:0000256" key="7">
    <source>
        <dbReference type="ARBA" id="ARBA00023004"/>
    </source>
</evidence>
<comment type="cofactor">
    <cofactor evidence="9">
        <name>[4Fe-4S] cluster</name>
        <dbReference type="ChEBI" id="CHEBI:49883"/>
    </cofactor>
    <text evidence="9">Binds 1 [4Fe-4S] cluster per subunit.</text>
</comment>
<sequence length="320" mass="34901">MKHSDIQVDTLDIIDELFLDDEVVAEQILKIKEERNAVILAHNYQRPEVQDIADFIGDSLGLSREAARADADVIVFCGVHFMAETAFILSPDKIILLPDIHAGCPMADMASVEDVARAASKRPDARVVSYVNTSAAVKAVSDYCCTSANAAEVARAVDSDAVLFVPDRNLAAYVASKVDKEIIPWDGFCPAHNDITADHIRSALEEHPGAEVIAHPECVAEVLEIADHVRSTSGMIEAVLESDAEEFVIATESGILYPLSNTVPHKRFYSPAKAPICWNMKLTTLPKVLWALQTLESRVTVPEEIRVMALGAVERMLALG</sequence>
<dbReference type="GO" id="GO:0034628">
    <property type="term" value="P:'de novo' NAD+ biosynthetic process from L-aspartate"/>
    <property type="evidence" value="ECO:0007669"/>
    <property type="project" value="TreeGrafter"/>
</dbReference>
<comment type="function">
    <text evidence="9">Catalyzes the condensation of iminoaspartate with dihydroxyacetone phosphate to form quinolinate.</text>
</comment>
<evidence type="ECO:0000256" key="6">
    <source>
        <dbReference type="ARBA" id="ARBA00022723"/>
    </source>
</evidence>
<evidence type="ECO:0000313" key="10">
    <source>
        <dbReference type="EMBL" id="PKQ28592.1"/>
    </source>
</evidence>
<keyword evidence="9" id="KW-0963">Cytoplasm</keyword>
<comment type="caution">
    <text evidence="10">The sequence shown here is derived from an EMBL/GenBank/DDBJ whole genome shotgun (WGS) entry which is preliminary data.</text>
</comment>
<dbReference type="GO" id="GO:0008987">
    <property type="term" value="F:quinolinate synthetase A activity"/>
    <property type="evidence" value="ECO:0007669"/>
    <property type="project" value="UniProtKB-UniRule"/>
</dbReference>
<dbReference type="InterPro" id="IPR023066">
    <property type="entry name" value="Quinolinate_synth_type2"/>
</dbReference>
<keyword evidence="5 9" id="KW-0808">Transferase</keyword>
<keyword evidence="7 9" id="KW-0408">Iron</keyword>
<comment type="pathway">
    <text evidence="1 9">Cofactor biosynthesis; NAD(+) biosynthesis; quinolinate from iminoaspartate: step 1/1.</text>
</comment>
<keyword evidence="6 9" id="KW-0479">Metal-binding</keyword>
<feature type="binding site" evidence="9">
    <location>
        <begin position="130"/>
        <end position="132"/>
    </location>
    <ligand>
        <name>iminosuccinate</name>
        <dbReference type="ChEBI" id="CHEBI:77875"/>
    </ligand>
</feature>
<evidence type="ECO:0000256" key="5">
    <source>
        <dbReference type="ARBA" id="ARBA00022679"/>
    </source>
</evidence>
<dbReference type="Pfam" id="PF02445">
    <property type="entry name" value="NadA"/>
    <property type="match status" value="1"/>
</dbReference>
<dbReference type="NCBIfam" id="TIGR00550">
    <property type="entry name" value="nadA"/>
    <property type="match status" value="1"/>
</dbReference>
<accession>A0A2N3G7J5</accession>
<protein>
    <recommendedName>
        <fullName evidence="2 9">Quinolinate synthase</fullName>
        <ecNumber evidence="2 9">2.5.1.72</ecNumber>
    </recommendedName>
</protein>
<dbReference type="HAMAP" id="MF_00568">
    <property type="entry name" value="NadA_type2"/>
    <property type="match status" value="1"/>
</dbReference>
<comment type="catalytic activity">
    <reaction evidence="9">
        <text>iminosuccinate + dihydroxyacetone phosphate = quinolinate + phosphate + 2 H2O + H(+)</text>
        <dbReference type="Rhea" id="RHEA:25888"/>
        <dbReference type="ChEBI" id="CHEBI:15377"/>
        <dbReference type="ChEBI" id="CHEBI:15378"/>
        <dbReference type="ChEBI" id="CHEBI:29959"/>
        <dbReference type="ChEBI" id="CHEBI:43474"/>
        <dbReference type="ChEBI" id="CHEBI:57642"/>
        <dbReference type="ChEBI" id="CHEBI:77875"/>
        <dbReference type="EC" id="2.5.1.72"/>
    </reaction>
</comment>
<evidence type="ECO:0000313" key="11">
    <source>
        <dbReference type="Proteomes" id="UP000233654"/>
    </source>
</evidence>
<feature type="binding site" evidence="9">
    <location>
        <position position="104"/>
    </location>
    <ligand>
        <name>[4Fe-4S] cluster</name>
        <dbReference type="ChEBI" id="CHEBI:49883"/>
    </ligand>
</feature>
<dbReference type="EC" id="2.5.1.72" evidence="2 9"/>
<reference evidence="10 11" key="1">
    <citation type="journal article" date="2017" name="ISME J.">
        <title>Potential for microbial H2 and metal transformations associated with novel bacteria and archaea in deep terrestrial subsurface sediments.</title>
        <authorList>
            <person name="Hernsdorf A.W."/>
            <person name="Amano Y."/>
            <person name="Miyakawa K."/>
            <person name="Ise K."/>
            <person name="Suzuki Y."/>
            <person name="Anantharaman K."/>
            <person name="Probst A."/>
            <person name="Burstein D."/>
            <person name="Thomas B.C."/>
            <person name="Banfield J.F."/>
        </authorList>
    </citation>
    <scope>NUCLEOTIDE SEQUENCE [LARGE SCALE GENOMIC DNA]</scope>
    <source>
        <strain evidence="10">HGW-Actinobacteria-3</strain>
    </source>
</reference>
<dbReference type="Gene3D" id="3.40.50.10800">
    <property type="entry name" value="NadA-like"/>
    <property type="match status" value="3"/>
</dbReference>
<dbReference type="Proteomes" id="UP000233654">
    <property type="component" value="Unassembled WGS sequence"/>
</dbReference>
<dbReference type="SUPFAM" id="SSF142754">
    <property type="entry name" value="NadA-like"/>
    <property type="match status" value="1"/>
</dbReference>
<comment type="subcellular location">
    <subcellularLocation>
        <location evidence="9">Cytoplasm</location>
    </subcellularLocation>
</comment>
<comment type="similarity">
    <text evidence="9">Belongs to the quinolinate synthase family. Type 2 subfamily.</text>
</comment>
<feature type="binding site" evidence="9">
    <location>
        <position position="147"/>
    </location>
    <ligand>
        <name>iminosuccinate</name>
        <dbReference type="ChEBI" id="CHEBI:77875"/>
    </ligand>
</feature>
<dbReference type="GO" id="GO:0051539">
    <property type="term" value="F:4 iron, 4 sulfur cluster binding"/>
    <property type="evidence" value="ECO:0007669"/>
    <property type="project" value="UniProtKB-KW"/>
</dbReference>
<keyword evidence="3 9" id="KW-0004">4Fe-4S</keyword>
<evidence type="ECO:0000256" key="3">
    <source>
        <dbReference type="ARBA" id="ARBA00022485"/>
    </source>
</evidence>
<dbReference type="InterPro" id="IPR003473">
    <property type="entry name" value="NadA"/>
</dbReference>
<proteinExistence type="inferred from homology"/>
<feature type="binding site" evidence="9">
    <location>
        <position position="232"/>
    </location>
    <ligand>
        <name>iminosuccinate</name>
        <dbReference type="ChEBI" id="CHEBI:77875"/>
    </ligand>
</feature>
<evidence type="ECO:0000256" key="1">
    <source>
        <dbReference type="ARBA" id="ARBA00005065"/>
    </source>
</evidence>
<evidence type="ECO:0000256" key="9">
    <source>
        <dbReference type="HAMAP-Rule" id="MF_00568"/>
    </source>
</evidence>
<dbReference type="GO" id="GO:0005737">
    <property type="term" value="C:cytoplasm"/>
    <property type="evidence" value="ECO:0007669"/>
    <property type="project" value="UniProtKB-SubCell"/>
</dbReference>
<dbReference type="UniPathway" id="UPA00253">
    <property type="reaction ID" value="UER00327"/>
</dbReference>
<keyword evidence="8 9" id="KW-0411">Iron-sulfur</keyword>
<name>A0A2N3G7J5_9ACTN</name>
<organism evidence="10 11">
    <name type="scientific">Candidatus Anoxymicrobium japonicum</name>
    <dbReference type="NCBI Taxonomy" id="2013648"/>
    <lineage>
        <taxon>Bacteria</taxon>
        <taxon>Bacillati</taxon>
        <taxon>Actinomycetota</taxon>
        <taxon>Candidatus Geothermincolia</taxon>
        <taxon>Candidatus Geothermincolales</taxon>
        <taxon>Candidatus Anoxymicrobiaceae</taxon>
        <taxon>Candidatus Anoxymicrobium</taxon>
    </lineage>
</organism>
<feature type="binding site" evidence="9">
    <location>
        <position position="277"/>
    </location>
    <ligand>
        <name>[4Fe-4S] cluster</name>
        <dbReference type="ChEBI" id="CHEBI:49883"/>
    </ligand>
</feature>
<gene>
    <name evidence="9" type="primary">nadA</name>
    <name evidence="10" type="ORF">CVT63_02080</name>
</gene>
<dbReference type="PANTHER" id="PTHR30573">
    <property type="entry name" value="QUINOLINATE SYNTHETASE A"/>
    <property type="match status" value="1"/>
</dbReference>
<dbReference type="PANTHER" id="PTHR30573:SF0">
    <property type="entry name" value="QUINOLINATE SYNTHASE, CHLOROPLASTIC"/>
    <property type="match status" value="1"/>
</dbReference>
<feature type="binding site" evidence="9">
    <location>
        <begin position="215"/>
        <end position="217"/>
    </location>
    <ligand>
        <name>iminosuccinate</name>
        <dbReference type="ChEBI" id="CHEBI:77875"/>
    </ligand>
</feature>
<feature type="binding site" evidence="9">
    <location>
        <position position="59"/>
    </location>
    <ligand>
        <name>iminosuccinate</name>
        <dbReference type="ChEBI" id="CHEBI:77875"/>
    </ligand>
</feature>
<evidence type="ECO:0000256" key="2">
    <source>
        <dbReference type="ARBA" id="ARBA00012669"/>
    </source>
</evidence>
<dbReference type="NCBIfam" id="NF006878">
    <property type="entry name" value="PRK09375.1-2"/>
    <property type="match status" value="1"/>
</dbReference>
<keyword evidence="4 9" id="KW-0662">Pyridine nucleotide biosynthesis</keyword>
<dbReference type="AlphaFoldDB" id="A0A2N3G7J5"/>